<evidence type="ECO:0000313" key="9">
    <source>
        <dbReference type="EMBL" id="EGX95237.1"/>
    </source>
</evidence>
<evidence type="ECO:0000256" key="7">
    <source>
        <dbReference type="ARBA" id="ARBA00023157"/>
    </source>
</evidence>
<dbReference type="EC" id="3.1.1.-" evidence="8"/>
<dbReference type="GO" id="GO:0030600">
    <property type="term" value="F:feruloyl esterase activity"/>
    <property type="evidence" value="ECO:0007669"/>
    <property type="project" value="UniProtKB-ARBA"/>
</dbReference>
<dbReference type="AlphaFoldDB" id="G3JB79"/>
<keyword evidence="2" id="KW-0719">Serine esterase</keyword>
<comment type="similarity">
    <text evidence="1 8">Belongs to the tannase family.</text>
</comment>
<reference evidence="9 10" key="1">
    <citation type="journal article" date="2011" name="Genome Biol.">
        <title>Genome sequence of the insect pathogenic fungus Cordyceps militaris, a valued traditional Chinese medicine.</title>
        <authorList>
            <person name="Zheng P."/>
            <person name="Xia Y."/>
            <person name="Xiao G."/>
            <person name="Xiong C."/>
            <person name="Hu X."/>
            <person name="Zhang S."/>
            <person name="Zheng H."/>
            <person name="Huang Y."/>
            <person name="Zhou Y."/>
            <person name="Wang S."/>
            <person name="Zhao G.P."/>
            <person name="Liu X."/>
            <person name="St Leger R.J."/>
            <person name="Wang C."/>
        </authorList>
    </citation>
    <scope>NUCLEOTIDE SEQUENCE [LARGE SCALE GENOMIC DNA]</scope>
    <source>
        <strain evidence="9 10">CM01</strain>
    </source>
</reference>
<keyword evidence="10" id="KW-1185">Reference proteome</keyword>
<dbReference type="Gene3D" id="3.40.50.1820">
    <property type="entry name" value="alpha/beta hydrolase"/>
    <property type="match status" value="1"/>
</dbReference>
<dbReference type="RefSeq" id="XP_006668723.1">
    <property type="nucleotide sequence ID" value="XM_006668660.1"/>
</dbReference>
<dbReference type="GO" id="GO:0046872">
    <property type="term" value="F:metal ion binding"/>
    <property type="evidence" value="ECO:0007669"/>
    <property type="project" value="UniProtKB-KW"/>
</dbReference>
<dbReference type="Pfam" id="PF07519">
    <property type="entry name" value="Tannase"/>
    <property type="match status" value="1"/>
</dbReference>
<dbReference type="eggNOG" id="ENOG502SH94">
    <property type="taxonomic scope" value="Eukaryota"/>
</dbReference>
<organism evidence="9 10">
    <name type="scientific">Cordyceps militaris (strain CM01)</name>
    <name type="common">Caterpillar fungus</name>
    <dbReference type="NCBI Taxonomy" id="983644"/>
    <lineage>
        <taxon>Eukaryota</taxon>
        <taxon>Fungi</taxon>
        <taxon>Dikarya</taxon>
        <taxon>Ascomycota</taxon>
        <taxon>Pezizomycotina</taxon>
        <taxon>Sordariomycetes</taxon>
        <taxon>Hypocreomycetidae</taxon>
        <taxon>Hypocreales</taxon>
        <taxon>Cordycipitaceae</taxon>
        <taxon>Cordyceps</taxon>
    </lineage>
</organism>
<evidence type="ECO:0000256" key="3">
    <source>
        <dbReference type="ARBA" id="ARBA00022723"/>
    </source>
</evidence>
<dbReference type="Proteomes" id="UP000001610">
    <property type="component" value="Unassembled WGS sequence"/>
</dbReference>
<gene>
    <name evidence="9" type="ORF">CCM_03509</name>
</gene>
<dbReference type="OrthoDB" id="3039123at2759"/>
<evidence type="ECO:0000256" key="2">
    <source>
        <dbReference type="ARBA" id="ARBA00022487"/>
    </source>
</evidence>
<dbReference type="KEGG" id="cmt:CCM_03509"/>
<evidence type="ECO:0000256" key="4">
    <source>
        <dbReference type="ARBA" id="ARBA00022729"/>
    </source>
</evidence>
<dbReference type="InterPro" id="IPR011118">
    <property type="entry name" value="Tannase/feruloyl_esterase"/>
</dbReference>
<dbReference type="STRING" id="983644.G3JB79"/>
<dbReference type="GeneID" id="18165535"/>
<evidence type="ECO:0000256" key="8">
    <source>
        <dbReference type="RuleBase" id="RU361238"/>
    </source>
</evidence>
<evidence type="ECO:0000256" key="6">
    <source>
        <dbReference type="ARBA" id="ARBA00022837"/>
    </source>
</evidence>
<dbReference type="EMBL" id="JH126400">
    <property type="protein sequence ID" value="EGX95237.1"/>
    <property type="molecule type" value="Genomic_DNA"/>
</dbReference>
<keyword evidence="6" id="KW-0106">Calcium</keyword>
<protein>
    <recommendedName>
        <fullName evidence="8">Carboxylic ester hydrolase</fullName>
        <ecNumber evidence="8">3.1.1.-</ecNumber>
    </recommendedName>
</protein>
<keyword evidence="4" id="KW-0732">Signal</keyword>
<keyword evidence="7" id="KW-1015">Disulfide bond</keyword>
<accession>G3JB79</accession>
<evidence type="ECO:0000313" key="10">
    <source>
        <dbReference type="Proteomes" id="UP000001610"/>
    </source>
</evidence>
<dbReference type="VEuPathDB" id="FungiDB:CCM_03509"/>
<dbReference type="SUPFAM" id="SSF53474">
    <property type="entry name" value="alpha/beta-Hydrolases"/>
    <property type="match status" value="1"/>
</dbReference>
<dbReference type="InParanoid" id="G3JB79"/>
<dbReference type="InterPro" id="IPR029058">
    <property type="entry name" value="AB_hydrolase_fold"/>
</dbReference>
<keyword evidence="3" id="KW-0479">Metal-binding</keyword>
<evidence type="ECO:0000256" key="5">
    <source>
        <dbReference type="ARBA" id="ARBA00022801"/>
    </source>
</evidence>
<sequence length="513" mass="55170">MPSSACSSSALSMPSLPGAEFLSLKANVVSNVTGHVPVGAYLNHGDATLAGVNYCNITVSYTHPGQGDRLTVLAWLPIDTWNGRLQAIGGDGWQAGLNYAASLSMRGAVGEGYATLTTDGGLGTSQSPADWGLLSPGNVNLYDLQNLASTSLNDMSIIGKSLVEKFYGRPPRYAYFNGCSQGGRQGLMLAQRYPAAFDGIAAAAPAINWTKFFMTGLWPSYLMRKADSVPPPCEFNAIRAAAIRACDMNDGVPDGIISGRCDFDPHCVVGRVINCTDFGQLRRISAQAADIMEETWRGPTKIDGSPIWYGLGKDVLVTGSMTDVAIVPIECQRNGSCTAGNFTLADDWIKYFVLKDADADTSALSHQEFDDVAHMSHQQYDSIIGTSDPDLSAFRRLGGKMITYHGTSDSLIPVDGSIEYYKRVLALDPDASDFYRLFLSPGLRHCFGGAGAYPHSTFESLRRWTEDGTVPETLAAASVGSERTIHRNLCAFPRVPVYNGQGDWTSAEAFHCA</sequence>
<dbReference type="HOGENOM" id="CLU_014819_3_2_1"/>
<proteinExistence type="inferred from homology"/>
<dbReference type="OMA" id="MITYHGM"/>
<evidence type="ECO:0000256" key="1">
    <source>
        <dbReference type="ARBA" id="ARBA00006249"/>
    </source>
</evidence>
<name>G3JB79_CORMM</name>
<keyword evidence="5 8" id="KW-0378">Hydrolase</keyword>
<dbReference type="PANTHER" id="PTHR33938:SF13">
    <property type="entry name" value="CARBOXYLIC ESTER HYDROLASE"/>
    <property type="match status" value="1"/>
</dbReference>
<dbReference type="PANTHER" id="PTHR33938">
    <property type="entry name" value="FERULOYL ESTERASE B-RELATED"/>
    <property type="match status" value="1"/>
</dbReference>